<dbReference type="EC" id="4.2.1.93" evidence="7"/>
<dbReference type="HAMAP" id="MF_01965">
    <property type="entry name" value="NADHX_dehydratase"/>
    <property type="match status" value="1"/>
</dbReference>
<keyword evidence="4 7" id="KW-0520">NAD</keyword>
<dbReference type="PROSITE" id="PS51383">
    <property type="entry name" value="YJEF_C_3"/>
    <property type="match status" value="1"/>
</dbReference>
<dbReference type="Pfam" id="PF01256">
    <property type="entry name" value="Carb_kinase"/>
    <property type="match status" value="1"/>
</dbReference>
<reference evidence="11" key="1">
    <citation type="submission" date="2017-02" db="UniProtKB">
        <authorList>
            <consortium name="WormBaseParasite"/>
        </authorList>
    </citation>
    <scope>IDENTIFICATION</scope>
</reference>
<dbReference type="InterPro" id="IPR000631">
    <property type="entry name" value="CARKD"/>
</dbReference>
<evidence type="ECO:0000259" key="8">
    <source>
        <dbReference type="PROSITE" id="PS51383"/>
    </source>
</evidence>
<dbReference type="CDD" id="cd01171">
    <property type="entry name" value="YXKO-related"/>
    <property type="match status" value="1"/>
</dbReference>
<dbReference type="Proteomes" id="UP000267096">
    <property type="component" value="Unassembled WGS sequence"/>
</dbReference>
<feature type="binding site" evidence="7">
    <location>
        <begin position="158"/>
        <end position="164"/>
    </location>
    <ligand>
        <name>(6S)-NADPHX</name>
        <dbReference type="ChEBI" id="CHEBI:64076"/>
    </ligand>
</feature>
<dbReference type="GO" id="GO:0110051">
    <property type="term" value="P:metabolite repair"/>
    <property type="evidence" value="ECO:0007669"/>
    <property type="project" value="TreeGrafter"/>
</dbReference>
<evidence type="ECO:0000256" key="1">
    <source>
        <dbReference type="ARBA" id="ARBA00022741"/>
    </source>
</evidence>
<evidence type="ECO:0000256" key="2">
    <source>
        <dbReference type="ARBA" id="ARBA00022840"/>
    </source>
</evidence>
<dbReference type="GO" id="GO:0047453">
    <property type="term" value="F:ATP-dependent NAD(P)H-hydrate dehydratase activity"/>
    <property type="evidence" value="ECO:0007669"/>
    <property type="project" value="UniProtKB-UniRule"/>
</dbReference>
<reference evidence="9 10" key="2">
    <citation type="submission" date="2018-11" db="EMBL/GenBank/DDBJ databases">
        <authorList>
            <consortium name="Pathogen Informatics"/>
        </authorList>
    </citation>
    <scope>NUCLEOTIDE SEQUENCE [LARGE SCALE GENOMIC DNA]</scope>
</reference>
<feature type="domain" description="YjeF C-terminal" evidence="8">
    <location>
        <begin position="9"/>
        <end position="213"/>
    </location>
</feature>
<keyword evidence="3" id="KW-0521">NADP</keyword>
<accession>A0A0M3J7L6</accession>
<comment type="catalytic activity">
    <reaction evidence="6 7">
        <text>(6S)-NADPHX + ATP = ADP + phosphate + NADPH + H(+)</text>
        <dbReference type="Rhea" id="RHEA:32231"/>
        <dbReference type="ChEBI" id="CHEBI:15378"/>
        <dbReference type="ChEBI" id="CHEBI:30616"/>
        <dbReference type="ChEBI" id="CHEBI:43474"/>
        <dbReference type="ChEBI" id="CHEBI:57783"/>
        <dbReference type="ChEBI" id="CHEBI:64076"/>
        <dbReference type="ChEBI" id="CHEBI:456216"/>
        <dbReference type="EC" id="4.2.1.93"/>
    </reaction>
</comment>
<keyword evidence="2 7" id="KW-0067">ATP-binding</keyword>
<evidence type="ECO:0000256" key="6">
    <source>
        <dbReference type="ARBA" id="ARBA00047472"/>
    </source>
</evidence>
<evidence type="ECO:0000256" key="4">
    <source>
        <dbReference type="ARBA" id="ARBA00023027"/>
    </source>
</evidence>
<keyword evidence="1 7" id="KW-0547">Nucleotide-binding</keyword>
<evidence type="ECO:0000256" key="5">
    <source>
        <dbReference type="ARBA" id="ARBA00023239"/>
    </source>
</evidence>
<sequence>MFHSTSKSYQPLFAKLLPKLNETLRKGELGRIGVVGGSKLYTGAPFFAAMTSLRVGGDMVHVFCPSEAAPIIKSYSPELMVHPSYDRNTINDSIHRIDSLILGPGLGRDQAVMRVVEDTIQISRERQLPIIIDADALYMLATKLSLIKDYPKAILTPNYPEFTRLYEHAFGSDEKLDDNKRFSGDAAKQLATYLGCTIFQKGPTDIITDGHQS</sequence>
<gene>
    <name evidence="9" type="ORF">ASIM_LOCUS3397</name>
</gene>
<keyword evidence="10" id="KW-1185">Reference proteome</keyword>
<evidence type="ECO:0000313" key="10">
    <source>
        <dbReference type="Proteomes" id="UP000267096"/>
    </source>
</evidence>
<comment type="cofactor">
    <cofactor evidence="7">
        <name>Mg(2+)</name>
        <dbReference type="ChEBI" id="CHEBI:18420"/>
    </cofactor>
</comment>
<dbReference type="WBParaSite" id="ASIM_0000356401-mRNA-1">
    <property type="protein sequence ID" value="ASIM_0000356401-mRNA-1"/>
    <property type="gene ID" value="ASIM_0000356401"/>
</dbReference>
<evidence type="ECO:0000313" key="11">
    <source>
        <dbReference type="WBParaSite" id="ASIM_0000356401-mRNA-1"/>
    </source>
</evidence>
<dbReference type="AlphaFoldDB" id="A0A0M3J7L6"/>
<feature type="binding site" evidence="7">
    <location>
        <position position="105"/>
    </location>
    <ligand>
        <name>(6S)-NADPHX</name>
        <dbReference type="ChEBI" id="CHEBI:64076"/>
    </ligand>
</feature>
<dbReference type="PANTHER" id="PTHR12592:SF0">
    <property type="entry name" value="ATP-DEPENDENT (S)-NAD(P)H-HYDRATE DEHYDRATASE"/>
    <property type="match status" value="1"/>
</dbReference>
<dbReference type="Gene3D" id="3.40.1190.20">
    <property type="match status" value="1"/>
</dbReference>
<proteinExistence type="inferred from homology"/>
<dbReference type="GO" id="GO:0046496">
    <property type="term" value="P:nicotinamide nucleotide metabolic process"/>
    <property type="evidence" value="ECO:0007669"/>
    <property type="project" value="UniProtKB-UniRule"/>
</dbReference>
<organism evidence="11">
    <name type="scientific">Anisakis simplex</name>
    <name type="common">Herring worm</name>
    <dbReference type="NCBI Taxonomy" id="6269"/>
    <lineage>
        <taxon>Eukaryota</taxon>
        <taxon>Metazoa</taxon>
        <taxon>Ecdysozoa</taxon>
        <taxon>Nematoda</taxon>
        <taxon>Chromadorea</taxon>
        <taxon>Rhabditida</taxon>
        <taxon>Spirurina</taxon>
        <taxon>Ascaridomorpha</taxon>
        <taxon>Ascaridoidea</taxon>
        <taxon>Anisakidae</taxon>
        <taxon>Anisakis</taxon>
        <taxon>Anisakis simplex complex</taxon>
    </lineage>
</organism>
<evidence type="ECO:0000256" key="3">
    <source>
        <dbReference type="ARBA" id="ARBA00022857"/>
    </source>
</evidence>
<name>A0A0M3J7L6_ANISI</name>
<dbReference type="InterPro" id="IPR029056">
    <property type="entry name" value="Ribokinase-like"/>
</dbReference>
<comment type="caution">
    <text evidence="7">Lacks conserved residue(s) required for the propagation of feature annotation.</text>
</comment>
<keyword evidence="7" id="KW-0597">Phosphoprotein</keyword>
<evidence type="ECO:0000256" key="7">
    <source>
        <dbReference type="HAMAP-Rule" id="MF_03157"/>
    </source>
</evidence>
<dbReference type="EMBL" id="UYRR01005238">
    <property type="protein sequence ID" value="VDK21646.1"/>
    <property type="molecule type" value="Genomic_DNA"/>
</dbReference>
<comment type="function">
    <text evidence="7">Catalyzes the dehydration of the S-form of NAD(P)HX at the expense of ATP, which is converted to ADP. Together with NAD(P)HX epimerase, which catalyzes the epimerization of the S- and R-forms, the enzyme allows the repair of both epimers of NAD(P)HX, a damaged form of NAD(P)H that is a result of enzymatic or heat-dependent hydration.</text>
</comment>
<evidence type="ECO:0000313" key="9">
    <source>
        <dbReference type="EMBL" id="VDK21646.1"/>
    </source>
</evidence>
<dbReference type="GO" id="GO:0005524">
    <property type="term" value="F:ATP binding"/>
    <property type="evidence" value="ECO:0007669"/>
    <property type="project" value="UniProtKB-KW"/>
</dbReference>
<dbReference type="PANTHER" id="PTHR12592">
    <property type="entry name" value="ATP-DEPENDENT (S)-NAD(P)H-HYDRATE DEHYDRATASE FAMILY MEMBER"/>
    <property type="match status" value="1"/>
</dbReference>
<dbReference type="SUPFAM" id="SSF53613">
    <property type="entry name" value="Ribokinase-like"/>
    <property type="match status" value="1"/>
</dbReference>
<dbReference type="NCBIfam" id="TIGR00196">
    <property type="entry name" value="yjeF_cterm"/>
    <property type="match status" value="1"/>
</dbReference>
<comment type="similarity">
    <text evidence="7">Belongs to the NnrD/CARKD family.</text>
</comment>
<comment type="catalytic activity">
    <reaction evidence="7">
        <text>(6S)-NADHX + ATP = ADP + phosphate + NADH + H(+)</text>
        <dbReference type="Rhea" id="RHEA:19017"/>
        <dbReference type="ChEBI" id="CHEBI:15378"/>
        <dbReference type="ChEBI" id="CHEBI:30616"/>
        <dbReference type="ChEBI" id="CHEBI:43474"/>
        <dbReference type="ChEBI" id="CHEBI:57945"/>
        <dbReference type="ChEBI" id="CHEBI:64074"/>
        <dbReference type="ChEBI" id="CHEBI:456216"/>
        <dbReference type="EC" id="4.2.1.93"/>
    </reaction>
</comment>
<protein>
    <recommendedName>
        <fullName evidence="7">ATP-dependent (S)-NAD(P)H-hydrate dehydratase</fullName>
        <ecNumber evidence="7">4.2.1.93</ecNumber>
    </recommendedName>
    <alternativeName>
        <fullName evidence="7">ATP-dependent NAD(P)HX dehydratase</fullName>
    </alternativeName>
</protein>
<dbReference type="OrthoDB" id="8110916at2759"/>
<keyword evidence="5 7" id="KW-0456">Lyase</keyword>